<sequence>MSAVLASAPETAQPLLSVRSLSVRYQAGRNGFWARPRMINALQDISFDLYPGETLGLVGESGSGKTTTGRAVLRRIDTSDGRIVFNGRDITNVKGEELRKLRRNMQLVFQDPYASLNPRMRVLDIVAEPLIVHGLVRNVDEARDQVGELMRLVNLPRDAHDRFPHAFSGGQRQRIGIARALALKPEFIVADEPVSALDVSVRAQVVNLLQDLQKELGLSYLFIAHDLSVVRHISHRVAILYSGRMVEIASRDSLYERPMHPYTEALLSAVPVPDPKTQRARKRIVYKGEVPDVANPPVGCHFHTRCPIATERCSLQVPILTKKAPDHWVACWNR</sequence>
<proteinExistence type="inferred from homology"/>
<dbReference type="CDD" id="cd03257">
    <property type="entry name" value="ABC_NikE_OppD_transporters"/>
    <property type="match status" value="1"/>
</dbReference>
<reference evidence="7 8" key="1">
    <citation type="submission" date="2023-07" db="EMBL/GenBank/DDBJ databases">
        <title>Genomic Encyclopedia of Type Strains, Phase IV (KMG-IV): sequencing the most valuable type-strain genomes for metagenomic binning, comparative biology and taxonomic classification.</title>
        <authorList>
            <person name="Goeker M."/>
        </authorList>
    </citation>
    <scope>NUCLEOTIDE SEQUENCE [LARGE SCALE GENOMIC DNA]</scope>
    <source>
        <strain evidence="7 8">B6-8</strain>
    </source>
</reference>
<dbReference type="Gene3D" id="3.40.50.300">
    <property type="entry name" value="P-loop containing nucleotide triphosphate hydrolases"/>
    <property type="match status" value="1"/>
</dbReference>
<dbReference type="InterPro" id="IPR027417">
    <property type="entry name" value="P-loop_NTPase"/>
</dbReference>
<keyword evidence="3" id="KW-0813">Transport</keyword>
<name>A0ABU0HBU9_9HYPH</name>
<evidence type="ECO:0000256" key="2">
    <source>
        <dbReference type="ARBA" id="ARBA00005417"/>
    </source>
</evidence>
<dbReference type="PROSITE" id="PS50893">
    <property type="entry name" value="ABC_TRANSPORTER_2"/>
    <property type="match status" value="1"/>
</dbReference>
<protein>
    <submittedName>
        <fullName evidence="7">Peptide/nickel transport system ATP-binding protein</fullName>
    </submittedName>
</protein>
<dbReference type="InterPro" id="IPR050319">
    <property type="entry name" value="ABC_transp_ATP-bind"/>
</dbReference>
<evidence type="ECO:0000256" key="5">
    <source>
        <dbReference type="ARBA" id="ARBA00022840"/>
    </source>
</evidence>
<feature type="domain" description="ABC transporter" evidence="6">
    <location>
        <begin position="18"/>
        <end position="267"/>
    </location>
</feature>
<accession>A0ABU0HBU9</accession>
<evidence type="ECO:0000256" key="3">
    <source>
        <dbReference type="ARBA" id="ARBA00022448"/>
    </source>
</evidence>
<dbReference type="InterPro" id="IPR017871">
    <property type="entry name" value="ABC_transporter-like_CS"/>
</dbReference>
<comment type="similarity">
    <text evidence="2">Belongs to the ABC transporter superfamily.</text>
</comment>
<keyword evidence="4" id="KW-0547">Nucleotide-binding</keyword>
<dbReference type="PANTHER" id="PTHR43776">
    <property type="entry name" value="TRANSPORT ATP-BINDING PROTEIN"/>
    <property type="match status" value="1"/>
</dbReference>
<dbReference type="RefSeq" id="WP_266350147.1">
    <property type="nucleotide sequence ID" value="NZ_JAPKNG010000005.1"/>
</dbReference>
<dbReference type="NCBIfam" id="TIGR01727">
    <property type="entry name" value="oligo_HPY"/>
    <property type="match status" value="1"/>
</dbReference>
<evidence type="ECO:0000313" key="8">
    <source>
        <dbReference type="Proteomes" id="UP001241603"/>
    </source>
</evidence>
<dbReference type="Proteomes" id="UP001241603">
    <property type="component" value="Unassembled WGS sequence"/>
</dbReference>
<dbReference type="InterPro" id="IPR013563">
    <property type="entry name" value="Oligopep_ABC_C"/>
</dbReference>
<evidence type="ECO:0000256" key="1">
    <source>
        <dbReference type="ARBA" id="ARBA00004417"/>
    </source>
</evidence>
<comment type="subcellular location">
    <subcellularLocation>
        <location evidence="1">Cell inner membrane</location>
        <topology evidence="1">Peripheral membrane protein</topology>
    </subcellularLocation>
</comment>
<comment type="caution">
    <text evidence="7">The sequence shown here is derived from an EMBL/GenBank/DDBJ whole genome shotgun (WGS) entry which is preliminary data.</text>
</comment>
<evidence type="ECO:0000256" key="4">
    <source>
        <dbReference type="ARBA" id="ARBA00022741"/>
    </source>
</evidence>
<evidence type="ECO:0000259" key="6">
    <source>
        <dbReference type="PROSITE" id="PS50893"/>
    </source>
</evidence>
<dbReference type="SUPFAM" id="SSF52540">
    <property type="entry name" value="P-loop containing nucleoside triphosphate hydrolases"/>
    <property type="match status" value="1"/>
</dbReference>
<dbReference type="PANTHER" id="PTHR43776:SF7">
    <property type="entry name" value="D,D-DIPEPTIDE TRANSPORT ATP-BINDING PROTEIN DDPF-RELATED"/>
    <property type="match status" value="1"/>
</dbReference>
<dbReference type="SMART" id="SM00382">
    <property type="entry name" value="AAA"/>
    <property type="match status" value="1"/>
</dbReference>
<gene>
    <name evidence="7" type="ORF">QO014_003656</name>
</gene>
<dbReference type="Pfam" id="PF00005">
    <property type="entry name" value="ABC_tran"/>
    <property type="match status" value="1"/>
</dbReference>
<organism evidence="7 8">
    <name type="scientific">Kaistia dalseonensis</name>
    <dbReference type="NCBI Taxonomy" id="410840"/>
    <lineage>
        <taxon>Bacteria</taxon>
        <taxon>Pseudomonadati</taxon>
        <taxon>Pseudomonadota</taxon>
        <taxon>Alphaproteobacteria</taxon>
        <taxon>Hyphomicrobiales</taxon>
        <taxon>Kaistiaceae</taxon>
        <taxon>Kaistia</taxon>
    </lineage>
</organism>
<evidence type="ECO:0000313" key="7">
    <source>
        <dbReference type="EMBL" id="MDQ0439255.1"/>
    </source>
</evidence>
<keyword evidence="8" id="KW-1185">Reference proteome</keyword>
<dbReference type="Pfam" id="PF08352">
    <property type="entry name" value="oligo_HPY"/>
    <property type="match status" value="1"/>
</dbReference>
<dbReference type="PROSITE" id="PS00211">
    <property type="entry name" value="ABC_TRANSPORTER_1"/>
    <property type="match status" value="1"/>
</dbReference>
<keyword evidence="5 7" id="KW-0067">ATP-binding</keyword>
<dbReference type="EMBL" id="JAUSVO010000005">
    <property type="protein sequence ID" value="MDQ0439255.1"/>
    <property type="molecule type" value="Genomic_DNA"/>
</dbReference>
<dbReference type="GO" id="GO:0005524">
    <property type="term" value="F:ATP binding"/>
    <property type="evidence" value="ECO:0007669"/>
    <property type="project" value="UniProtKB-KW"/>
</dbReference>
<dbReference type="InterPro" id="IPR003593">
    <property type="entry name" value="AAA+_ATPase"/>
</dbReference>
<dbReference type="InterPro" id="IPR003439">
    <property type="entry name" value="ABC_transporter-like_ATP-bd"/>
</dbReference>